<evidence type="ECO:0000256" key="1">
    <source>
        <dbReference type="SAM" id="Phobius"/>
    </source>
</evidence>
<feature type="transmembrane region" description="Helical" evidence="1">
    <location>
        <begin position="150"/>
        <end position="178"/>
    </location>
</feature>
<keyword evidence="1" id="KW-1133">Transmembrane helix</keyword>
<dbReference type="Proteomes" id="UP001596395">
    <property type="component" value="Unassembled WGS sequence"/>
</dbReference>
<dbReference type="AlphaFoldDB" id="A0ABD5VKB8"/>
<gene>
    <name evidence="2" type="ORF">ACFQGB_16475</name>
</gene>
<dbReference type="RefSeq" id="WP_336351409.1">
    <property type="nucleotide sequence ID" value="NZ_JAZAQL010000003.1"/>
</dbReference>
<keyword evidence="1" id="KW-0812">Transmembrane</keyword>
<feature type="transmembrane region" description="Helical" evidence="1">
    <location>
        <begin position="190"/>
        <end position="210"/>
    </location>
</feature>
<keyword evidence="3" id="KW-1185">Reference proteome</keyword>
<feature type="transmembrane region" description="Helical" evidence="1">
    <location>
        <begin position="20"/>
        <end position="42"/>
    </location>
</feature>
<feature type="transmembrane region" description="Helical" evidence="1">
    <location>
        <begin position="87"/>
        <end position="106"/>
    </location>
</feature>
<evidence type="ECO:0000313" key="3">
    <source>
        <dbReference type="Proteomes" id="UP001596395"/>
    </source>
</evidence>
<feature type="transmembrane region" description="Helical" evidence="1">
    <location>
        <begin position="377"/>
        <end position="395"/>
    </location>
</feature>
<feature type="transmembrane region" description="Helical" evidence="1">
    <location>
        <begin position="111"/>
        <end position="130"/>
    </location>
</feature>
<dbReference type="InterPro" id="IPR036927">
    <property type="entry name" value="Cyt_c_oxase-like_su1_sf"/>
</dbReference>
<feature type="transmembrane region" description="Helical" evidence="1">
    <location>
        <begin position="287"/>
        <end position="307"/>
    </location>
</feature>
<dbReference type="SUPFAM" id="SSF81442">
    <property type="entry name" value="Cytochrome c oxidase subunit I-like"/>
    <property type="match status" value="1"/>
</dbReference>
<accession>A0ABD5VKB8</accession>
<reference evidence="2 3" key="1">
    <citation type="journal article" date="2019" name="Int. J. Syst. Evol. Microbiol.">
        <title>The Global Catalogue of Microorganisms (GCM) 10K type strain sequencing project: providing services to taxonomists for standard genome sequencing and annotation.</title>
        <authorList>
            <consortium name="The Broad Institute Genomics Platform"/>
            <consortium name="The Broad Institute Genome Sequencing Center for Infectious Disease"/>
            <person name="Wu L."/>
            <person name="Ma J."/>
        </authorList>
    </citation>
    <scope>NUCLEOTIDE SEQUENCE [LARGE SCALE GENOMIC DNA]</scope>
    <source>
        <strain evidence="2 3">GX26</strain>
    </source>
</reference>
<feature type="transmembrane region" description="Helical" evidence="1">
    <location>
        <begin position="327"/>
        <end position="349"/>
    </location>
</feature>
<feature type="transmembrane region" description="Helical" evidence="1">
    <location>
        <begin position="254"/>
        <end position="275"/>
    </location>
</feature>
<dbReference type="EMBL" id="JBHSXN010000003">
    <property type="protein sequence ID" value="MFC6954461.1"/>
    <property type="molecule type" value="Genomic_DNA"/>
</dbReference>
<feature type="transmembrane region" description="Helical" evidence="1">
    <location>
        <begin position="401"/>
        <end position="422"/>
    </location>
</feature>
<keyword evidence="1" id="KW-0472">Membrane</keyword>
<dbReference type="Gene3D" id="1.20.210.10">
    <property type="entry name" value="Cytochrome c oxidase-like, subunit I domain"/>
    <property type="match status" value="2"/>
</dbReference>
<evidence type="ECO:0000313" key="2">
    <source>
        <dbReference type="EMBL" id="MFC6954461.1"/>
    </source>
</evidence>
<comment type="caution">
    <text evidence="2">The sequence shown here is derived from an EMBL/GenBank/DDBJ whole genome shotgun (WGS) entry which is preliminary data.</text>
</comment>
<name>A0ABD5VKB8_9EURY</name>
<protein>
    <submittedName>
        <fullName evidence="2">Uncharacterized protein</fullName>
    </submittedName>
</protein>
<organism evidence="2 3">
    <name type="scientific">Halorubellus litoreus</name>
    <dbReference type="NCBI Taxonomy" id="755308"/>
    <lineage>
        <taxon>Archaea</taxon>
        <taxon>Methanobacteriati</taxon>
        <taxon>Methanobacteriota</taxon>
        <taxon>Stenosarchaea group</taxon>
        <taxon>Halobacteria</taxon>
        <taxon>Halobacteriales</taxon>
        <taxon>Halorubellaceae</taxon>
        <taxon>Halorubellus</taxon>
    </lineage>
</organism>
<sequence>MSAILGSVDATRGPPTAVPLRHVVVALAFLVAGVLVGAADAAGAVPGVAHLAHVHLLFVGWIAITILGAMTQFVPVWAGTTLYSRRLANLQLVLVGGGVATFAVAFATTSWWLLLAGALAMWLGFLAFAYNLARTLLTVDDPGTTEGHFAVALVAFVLLSTLGVLMAGNYATGVLAALGVDQAAARGAHVALAVFGAILTTVYGALYQLAPMFTQSDLDALDHRCRRVESVAHPVGVLALAAGRFADAVVVARIGGVLVVLGAFTFAVVFARRLWHARVEPGALQRRYAVAALALAAWAAASAPAWLSDPTAPDALLGAPDVGPLLLVAAVGFVVAGTSYHVVPFLVWVERYSDRLGYEPVPSIDDLYDARVARSELALVVVALLGALAASVLTVPDALVALAGTLAAVGVLAFAGNLVGVVHHHAARGVHAVVLGALAPRRTRGEVDTDR</sequence>
<proteinExistence type="predicted"/>
<feature type="transmembrane region" description="Helical" evidence="1">
    <location>
        <begin position="54"/>
        <end position="75"/>
    </location>
</feature>